<feature type="domain" description="Fido" evidence="3">
    <location>
        <begin position="234"/>
        <end position="379"/>
    </location>
</feature>
<evidence type="ECO:0000313" key="4">
    <source>
        <dbReference type="EMBL" id="ADJ63761.1"/>
    </source>
</evidence>
<dbReference type="Proteomes" id="UP000000329">
    <property type="component" value="Chromosome"/>
</dbReference>
<dbReference type="KEGG" id="hse:Hsero_2262"/>
<dbReference type="PANTHER" id="PTHR13504">
    <property type="entry name" value="FIDO DOMAIN-CONTAINING PROTEIN DDB_G0283145"/>
    <property type="match status" value="1"/>
</dbReference>
<dbReference type="PROSITE" id="PS51459">
    <property type="entry name" value="FIDO"/>
    <property type="match status" value="1"/>
</dbReference>
<organism evidence="4 5">
    <name type="scientific">Herbaspirillum seropedicae (strain SmR1)</name>
    <dbReference type="NCBI Taxonomy" id="757424"/>
    <lineage>
        <taxon>Bacteria</taxon>
        <taxon>Pseudomonadati</taxon>
        <taxon>Pseudomonadota</taxon>
        <taxon>Betaproteobacteria</taxon>
        <taxon>Burkholderiales</taxon>
        <taxon>Oxalobacteraceae</taxon>
        <taxon>Herbaspirillum</taxon>
    </lineage>
</organism>
<evidence type="ECO:0000313" key="5">
    <source>
        <dbReference type="Proteomes" id="UP000000329"/>
    </source>
</evidence>
<dbReference type="RefSeq" id="WP_013234240.1">
    <property type="nucleotide sequence ID" value="NC_014323.1"/>
</dbReference>
<dbReference type="EMBL" id="CP002039">
    <property type="protein sequence ID" value="ADJ63761.1"/>
    <property type="molecule type" value="Genomic_DNA"/>
</dbReference>
<protein>
    <recommendedName>
        <fullName evidence="3">Fido domain-containing protein</fullName>
    </recommendedName>
</protein>
<name>D8IU99_HERSS</name>
<feature type="binding site" evidence="2">
    <location>
        <begin position="320"/>
        <end position="327"/>
    </location>
    <ligand>
        <name>ATP</name>
        <dbReference type="ChEBI" id="CHEBI:30616"/>
    </ligand>
</feature>
<dbReference type="GeneID" id="29393004"/>
<gene>
    <name evidence="4" type="ordered locus">Hsero_2262</name>
</gene>
<keyword evidence="2" id="KW-0067">ATP-binding</keyword>
<dbReference type="AlphaFoldDB" id="D8IU99"/>
<dbReference type="GO" id="GO:0005524">
    <property type="term" value="F:ATP binding"/>
    <property type="evidence" value="ECO:0007669"/>
    <property type="project" value="UniProtKB-KW"/>
</dbReference>
<dbReference type="eggNOG" id="COG3177">
    <property type="taxonomic scope" value="Bacteria"/>
</dbReference>
<dbReference type="InterPro" id="IPR040198">
    <property type="entry name" value="Fido_containing"/>
</dbReference>
<reference evidence="4 5" key="1">
    <citation type="submission" date="2010-04" db="EMBL/GenBank/DDBJ databases">
        <title>The genome of Herbaspirillum seropedicae SmR1, an endophytic, nitrogen-fixing, plant-growth promoting beta-Proteobacteria.</title>
        <authorList>
            <person name="Pedrosa F.O."/>
            <person name="Monteiro R.A."/>
            <person name="Wassem R."/>
            <person name="Cruz L.M."/>
            <person name="Ayub R.A."/>
            <person name="Colauto N.B."/>
            <person name="Fernandez M.A."/>
            <person name="Fungaro M.H.P."/>
            <person name="Grisard E.C."/>
            <person name="Hungria M."/>
            <person name="Madeira H.M.F."/>
            <person name="Nodari R.O."/>
            <person name="Osaku C.A."/>
            <person name="Petzl-Erler M.L."/>
            <person name="Terenzi H."/>
            <person name="Vieira L.G.E."/>
            <person name="Almeida M.I.M."/>
            <person name="Alves L.R."/>
            <person name="Arantes O.M.N."/>
            <person name="Balsanelli E."/>
            <person name="Barcellos F.G."/>
            <person name="Baura V.A."/>
            <person name="Binde D.R."/>
            <person name="Campo R.J."/>
            <person name="Chubatsu L.S."/>
            <person name="Chueire L.M.O."/>
            <person name="Ciferri R.R."/>
            <person name="Correa L.C."/>
            <person name="da Conceicao Silva J.L."/>
            <person name="Dabul A.N.G."/>
            <person name="Dambros B.P."/>
            <person name="Faoro H."/>
            <person name="Favetti A."/>
            <person name="Friedermann G."/>
            <person name="Furlaneto M.C."/>
            <person name="Gasques L.S."/>
            <person name="Gimenes C.C.T."/>
            <person name="Gioppo N.M.R."/>
            <person name="Glienke-Blanco C."/>
            <person name="Godoy L.P."/>
            <person name="Guerra M.P."/>
            <person name="Karp S."/>
            <person name="Kava-Cordeiro V."/>
            <person name="Margarido V.P."/>
            <person name="Mathioni S.M."/>
            <person name="Menck-Soares M.A."/>
            <person name="Murace N.K."/>
            <person name="Nicolas M.F."/>
            <person name="Oliveira C.E.C."/>
            <person name="Pagnan N.A.B."/>
            <person name="Pamphile J.A."/>
            <person name="Patussi E.V."/>
            <person name="Pereira L.F.P."/>
            <person name="Pereira-Ferrari L."/>
            <person name="Pinto F.G.S."/>
            <person name="Precoma C."/>
            <person name="Prioli A.J."/>
            <person name="Prioli S.M.A.P."/>
            <person name="Raittz R.T."/>
            <person name="Ramos H.J.O."/>
            <person name="Ribeiro E.M.S.F."/>
            <person name="Rigo L.U."/>
            <person name="Rocha C.L.M.S.C."/>
            <person name="Rocha S.N."/>
            <person name="Santos K."/>
            <person name="Satori D."/>
            <person name="Silva A.G."/>
            <person name="Simao R.C.G."/>
            <person name="Soares M.A.M."/>
            <person name="Souza E.M."/>
            <person name="Steffens M.B.R."/>
            <person name="Steindel M."/>
            <person name="Tadra-Sfeir M.Z."/>
            <person name="Takahashi E.K."/>
            <person name="Torres R.A."/>
            <person name="Valle J.S."/>
            <person name="Vernal J.I."/>
            <person name="Vilas-Boas L.A."/>
            <person name="Watanabe M.A.E."/>
            <person name="Weiss V.A."/>
            <person name="Yates M.A."/>
            <person name="Souza E.M."/>
        </authorList>
    </citation>
    <scope>NUCLEOTIDE SEQUENCE [LARGE SCALE GENOMIC DNA]</scope>
    <source>
        <strain evidence="4 5">SmR1</strain>
    </source>
</reference>
<dbReference type="HOGENOM" id="CLU_042149_0_0_4"/>
<dbReference type="Gene3D" id="1.10.3290.10">
    <property type="entry name" value="Fido-like domain"/>
    <property type="match status" value="1"/>
</dbReference>
<keyword evidence="5" id="KW-1185">Reference proteome</keyword>
<dbReference type="InterPro" id="IPR003812">
    <property type="entry name" value="Fido"/>
</dbReference>
<evidence type="ECO:0000256" key="2">
    <source>
        <dbReference type="PIRSR" id="PIRSR640198-2"/>
    </source>
</evidence>
<evidence type="ECO:0000259" key="3">
    <source>
        <dbReference type="PROSITE" id="PS51459"/>
    </source>
</evidence>
<sequence length="501" mass="56694">MTPLGYQHLIDTLHLEVTPLERVAFTDSSVNRRVDSGTRILFPASVAIDTSLVGHLEFALRHEGVNLEVIDAAFASAEITPAALIAQWQAKPTGEHIRRACFLWEWLTGDELQVAALPNGGYVDLFPEDIYYTAAQPVRSPKFRIRNNALGTPAFCPVVRRSVMSCTPPLEELLKEARHALEALEDPELYRRAVAYLYLSETRSSYAIESETPSFNKQERFVQLLQRAGEPVEVNEQWLVGLQNAIVRDVYSQEASYRHQQNWLEDASGRVSFFPAPAEDLEYVMRGWEDFVNDTRRCTDLLVKTACAAFGFVYLHPFLDGNGRLHRFLIQHVLARSTLMAPGTLVPVSAVIEKNIPAYSELLTAFSRPVTALWDYRRGDQEPIVISHPGSRAYRFLRADREVAFLHDMVRQAVREEIPQELAYLKGYDAAFSELNDELDLPQKDLSALIRMIQSNRGRLSAHRRKQYGHLPAHVLDRIEEVVGRSFQTTTDPPAPLKAAD</sequence>
<dbReference type="OrthoDB" id="9813719at2"/>
<accession>D8IU99</accession>
<dbReference type="SUPFAM" id="SSF140931">
    <property type="entry name" value="Fic-like"/>
    <property type="match status" value="1"/>
</dbReference>
<evidence type="ECO:0000256" key="1">
    <source>
        <dbReference type="PIRSR" id="PIRSR640198-1"/>
    </source>
</evidence>
<keyword evidence="2" id="KW-0547">Nucleotide-binding</keyword>
<dbReference type="PANTHER" id="PTHR13504:SF38">
    <property type="entry name" value="FIDO DOMAIN-CONTAINING PROTEIN"/>
    <property type="match status" value="1"/>
</dbReference>
<proteinExistence type="predicted"/>
<dbReference type="InterPro" id="IPR036597">
    <property type="entry name" value="Fido-like_dom_sf"/>
</dbReference>
<dbReference type="STRING" id="757424.Hsero_2262"/>
<feature type="active site" evidence="1">
    <location>
        <position position="316"/>
    </location>
</feature>
<dbReference type="Pfam" id="PF02661">
    <property type="entry name" value="Fic"/>
    <property type="match status" value="1"/>
</dbReference>